<evidence type="ECO:0000256" key="6">
    <source>
        <dbReference type="ARBA" id="ARBA00023015"/>
    </source>
</evidence>
<dbReference type="PANTHER" id="PTHR28290:SF1">
    <property type="entry name" value="ENHANCER OF TRANSLATION TERMINATION 1"/>
    <property type="match status" value="1"/>
</dbReference>
<dbReference type="AlphaFoldDB" id="A0A9W6YSW2"/>
<feature type="region of interest" description="Disordered" evidence="9">
    <location>
        <begin position="32"/>
        <end position="81"/>
    </location>
</feature>
<reference evidence="10" key="1">
    <citation type="submission" date="2023-04" db="EMBL/GenBank/DDBJ databases">
        <title>Ambrosiozyma monospora NBRC 1965.</title>
        <authorList>
            <person name="Ichikawa N."/>
            <person name="Sato H."/>
            <person name="Tonouchi N."/>
        </authorList>
    </citation>
    <scope>NUCLEOTIDE SEQUENCE</scope>
    <source>
        <strain evidence="10">NBRC 1965</strain>
    </source>
</reference>
<feature type="compositionally biased region" description="Acidic residues" evidence="9">
    <location>
        <begin position="171"/>
        <end position="181"/>
    </location>
</feature>
<keyword evidence="6" id="KW-0805">Transcription regulation</keyword>
<evidence type="ECO:0000256" key="3">
    <source>
        <dbReference type="ARBA" id="ARBA00007273"/>
    </source>
</evidence>
<evidence type="ECO:0000256" key="8">
    <source>
        <dbReference type="ARBA" id="ARBA00023242"/>
    </source>
</evidence>
<dbReference type="GO" id="GO:0005634">
    <property type="term" value="C:nucleus"/>
    <property type="evidence" value="ECO:0007669"/>
    <property type="project" value="UniProtKB-SubCell"/>
</dbReference>
<dbReference type="Proteomes" id="UP001165063">
    <property type="component" value="Unassembled WGS sequence"/>
</dbReference>
<dbReference type="GO" id="GO:0006417">
    <property type="term" value="P:regulation of translation"/>
    <property type="evidence" value="ECO:0007669"/>
    <property type="project" value="UniProtKB-KW"/>
</dbReference>
<name>A0A9W6YSW2_AMBMO</name>
<keyword evidence="7" id="KW-0804">Transcription</keyword>
<evidence type="ECO:0000256" key="9">
    <source>
        <dbReference type="SAM" id="MobiDB-lite"/>
    </source>
</evidence>
<evidence type="ECO:0000313" key="10">
    <source>
        <dbReference type="EMBL" id="GMG19578.1"/>
    </source>
</evidence>
<evidence type="ECO:0000256" key="5">
    <source>
        <dbReference type="ARBA" id="ARBA00022845"/>
    </source>
</evidence>
<feature type="region of interest" description="Disordered" evidence="9">
    <location>
        <begin position="171"/>
        <end position="198"/>
    </location>
</feature>
<evidence type="ECO:0000256" key="1">
    <source>
        <dbReference type="ARBA" id="ARBA00003395"/>
    </source>
</evidence>
<dbReference type="GO" id="GO:2000640">
    <property type="term" value="P:positive regulation of SREBP signaling pathway"/>
    <property type="evidence" value="ECO:0007669"/>
    <property type="project" value="TreeGrafter"/>
</dbReference>
<dbReference type="PANTHER" id="PTHR28290">
    <property type="entry name" value="ENHANCER OF TRANSLATION TERMINATION 1"/>
    <property type="match status" value="1"/>
</dbReference>
<protein>
    <recommendedName>
        <fullName evidence="4">Enhancer of translation termination 1</fullName>
    </recommendedName>
</protein>
<evidence type="ECO:0000313" key="11">
    <source>
        <dbReference type="Proteomes" id="UP001165063"/>
    </source>
</evidence>
<sequence length="424" mass="48577">MGVRAVKFKPHQHQHQLILIYFQTMAPKRPLGLGKASKAKKQKLEKLQREQQAAEAANSSTPEKNGNVDDGEKNESKDGEPKLTNELTVELADEVDPNDPLAQLLGLWKTWLSSERDNELILNGIIHECDRILRNCKSNGGDEDIELTPDFYSIYALSLSHLAAFHVVNEDDDEDDEEGEEAEKQKKEKAEKKDSKKSEENVKDFFDNALERVENGLVKFPNDESLLLTKVSILLDRIPLEHISQMEVSSTLKEFPNVQESLDLALDVYDKAIKQAEEKQNYKLFNDENTFEILKTLDDLLDIIDNFGKQHLEALDSDDEDDEVSDKKTKGSDVDLDDDVLEEVELAKDHPLYAIQQTDKYNQFWRDAAIEQLKFLKLEEKDKINSKLQKLISQKIGQSYLMEAEGPISIFNTLELPKNWLRQH</sequence>
<organism evidence="10 11">
    <name type="scientific">Ambrosiozyma monospora</name>
    <name type="common">Yeast</name>
    <name type="synonym">Endomycopsis monosporus</name>
    <dbReference type="NCBI Taxonomy" id="43982"/>
    <lineage>
        <taxon>Eukaryota</taxon>
        <taxon>Fungi</taxon>
        <taxon>Dikarya</taxon>
        <taxon>Ascomycota</taxon>
        <taxon>Saccharomycotina</taxon>
        <taxon>Pichiomycetes</taxon>
        <taxon>Pichiales</taxon>
        <taxon>Pichiaceae</taxon>
        <taxon>Ambrosiozyma</taxon>
    </lineage>
</organism>
<keyword evidence="5" id="KW-0810">Translation regulation</keyword>
<dbReference type="InterPro" id="IPR024318">
    <property type="entry name" value="Nro1/ETT1"/>
</dbReference>
<comment type="function">
    <text evidence="1">Required for correct translation termination and probably involved in regulation of hypoxic gene expression.</text>
</comment>
<dbReference type="EMBL" id="BSXU01000158">
    <property type="protein sequence ID" value="GMG19578.1"/>
    <property type="molecule type" value="Genomic_DNA"/>
</dbReference>
<gene>
    <name evidence="10" type="ORF">Amon01_000057300</name>
</gene>
<evidence type="ECO:0000256" key="7">
    <source>
        <dbReference type="ARBA" id="ARBA00023163"/>
    </source>
</evidence>
<comment type="subcellular location">
    <subcellularLocation>
        <location evidence="2">Nucleus</location>
    </subcellularLocation>
</comment>
<comment type="caution">
    <text evidence="10">The sequence shown here is derived from an EMBL/GenBank/DDBJ whole genome shotgun (WGS) entry which is preliminary data.</text>
</comment>
<dbReference type="OrthoDB" id="5598057at2759"/>
<evidence type="ECO:0000256" key="2">
    <source>
        <dbReference type="ARBA" id="ARBA00004123"/>
    </source>
</evidence>
<keyword evidence="11" id="KW-1185">Reference proteome</keyword>
<proteinExistence type="inferred from homology"/>
<evidence type="ECO:0000256" key="4">
    <source>
        <dbReference type="ARBA" id="ARBA00017359"/>
    </source>
</evidence>
<accession>A0A9W6YSW2</accession>
<feature type="compositionally biased region" description="Basic and acidic residues" evidence="9">
    <location>
        <begin position="182"/>
        <end position="198"/>
    </location>
</feature>
<keyword evidence="8" id="KW-0539">Nucleus</keyword>
<feature type="compositionally biased region" description="Basic and acidic residues" evidence="9">
    <location>
        <begin position="66"/>
        <end position="81"/>
    </location>
</feature>
<comment type="similarity">
    <text evidence="3">Belongs to the ETT1 family.</text>
</comment>
<dbReference type="Pfam" id="PF12753">
    <property type="entry name" value="Nro1"/>
    <property type="match status" value="1"/>
</dbReference>